<dbReference type="GO" id="GO:0009506">
    <property type="term" value="C:plasmodesma"/>
    <property type="evidence" value="ECO:0007669"/>
    <property type="project" value="TreeGrafter"/>
</dbReference>
<feature type="domain" description="Protein kinase" evidence="15">
    <location>
        <begin position="431"/>
        <end position="708"/>
    </location>
</feature>
<dbReference type="PROSITE" id="PS50011">
    <property type="entry name" value="PROTEIN_KINASE_DOM"/>
    <property type="match status" value="1"/>
</dbReference>
<dbReference type="GO" id="GO:0004714">
    <property type="term" value="F:transmembrane receptor protein tyrosine kinase activity"/>
    <property type="evidence" value="ECO:0007669"/>
    <property type="project" value="InterPro"/>
</dbReference>
<evidence type="ECO:0000256" key="12">
    <source>
        <dbReference type="PROSITE-ProRule" id="PRU10141"/>
    </source>
</evidence>
<dbReference type="GO" id="GO:0005886">
    <property type="term" value="C:plasma membrane"/>
    <property type="evidence" value="ECO:0007669"/>
    <property type="project" value="TreeGrafter"/>
</dbReference>
<accession>A0A834YG36</accession>
<feature type="binding site" evidence="12">
    <location>
        <position position="460"/>
    </location>
    <ligand>
        <name>ATP</name>
        <dbReference type="ChEBI" id="CHEBI:30616"/>
    </ligand>
</feature>
<keyword evidence="2" id="KW-0723">Serine/threonine-protein kinase</keyword>
<dbReference type="AlphaFoldDB" id="A0A834YG36"/>
<evidence type="ECO:0000256" key="2">
    <source>
        <dbReference type="ARBA" id="ARBA00022527"/>
    </source>
</evidence>
<comment type="subcellular location">
    <subcellularLocation>
        <location evidence="1">Membrane</location>
        <topology evidence="1">Single-pass type I membrane protein</topology>
    </subcellularLocation>
</comment>
<evidence type="ECO:0000256" key="1">
    <source>
        <dbReference type="ARBA" id="ARBA00004479"/>
    </source>
</evidence>
<dbReference type="InterPro" id="IPR001245">
    <property type="entry name" value="Ser-Thr/Tyr_kinase_cat_dom"/>
</dbReference>
<evidence type="ECO:0000256" key="8">
    <source>
        <dbReference type="ARBA" id="ARBA00022840"/>
    </source>
</evidence>
<dbReference type="EMBL" id="JABCRI010000023">
    <property type="protein sequence ID" value="KAF8378555.1"/>
    <property type="molecule type" value="Genomic_DNA"/>
</dbReference>
<dbReference type="PROSITE" id="PS00108">
    <property type="entry name" value="PROTEIN_KINASE_ST"/>
    <property type="match status" value="1"/>
</dbReference>
<dbReference type="OrthoDB" id="1903759at2759"/>
<keyword evidence="3" id="KW-0808">Transferase</keyword>
<protein>
    <recommendedName>
        <fullName evidence="15">Protein kinase domain-containing protein</fullName>
    </recommendedName>
</protein>
<keyword evidence="11" id="KW-0325">Glycoprotein</keyword>
<evidence type="ECO:0000256" key="14">
    <source>
        <dbReference type="SAM" id="SignalP"/>
    </source>
</evidence>
<reference evidence="16 17" key="1">
    <citation type="submission" date="2020-04" db="EMBL/GenBank/DDBJ databases">
        <title>Plant Genome Project.</title>
        <authorList>
            <person name="Zhang R.-G."/>
        </authorList>
    </citation>
    <scope>NUCLEOTIDE SEQUENCE [LARGE SCALE GENOMIC DNA]</scope>
    <source>
        <strain evidence="16">YNK0</strain>
        <tissue evidence="16">Leaf</tissue>
    </source>
</reference>
<dbReference type="Gene3D" id="3.30.200.20">
    <property type="entry name" value="Phosphorylase Kinase, domain 1"/>
    <property type="match status" value="1"/>
</dbReference>
<keyword evidence="9 13" id="KW-1133">Transmembrane helix</keyword>
<evidence type="ECO:0000259" key="15">
    <source>
        <dbReference type="PROSITE" id="PS50011"/>
    </source>
</evidence>
<dbReference type="PANTHER" id="PTHR27003">
    <property type="entry name" value="OS07G0166700 PROTEIN"/>
    <property type="match status" value="1"/>
</dbReference>
<evidence type="ECO:0000256" key="9">
    <source>
        <dbReference type="ARBA" id="ARBA00022989"/>
    </source>
</evidence>
<evidence type="ECO:0000256" key="10">
    <source>
        <dbReference type="ARBA" id="ARBA00023136"/>
    </source>
</evidence>
<name>A0A834YG36_TETSI</name>
<keyword evidence="17" id="KW-1185">Reference proteome</keyword>
<feature type="chain" id="PRO_5032848467" description="Protein kinase domain-containing protein" evidence="14">
    <location>
        <begin position="21"/>
        <end position="755"/>
    </location>
</feature>
<comment type="caution">
    <text evidence="16">The sequence shown here is derived from an EMBL/GenBank/DDBJ whole genome shotgun (WGS) entry which is preliminary data.</text>
</comment>
<dbReference type="GO" id="GO:0005524">
    <property type="term" value="F:ATP binding"/>
    <property type="evidence" value="ECO:0007669"/>
    <property type="project" value="UniProtKB-UniRule"/>
</dbReference>
<dbReference type="Pfam" id="PF07714">
    <property type="entry name" value="PK_Tyr_Ser-Thr"/>
    <property type="match status" value="1"/>
</dbReference>
<dbReference type="InterPro" id="IPR008271">
    <property type="entry name" value="Ser/Thr_kinase_AS"/>
</dbReference>
<gene>
    <name evidence="16" type="ORF">HHK36_029899</name>
</gene>
<organism evidence="16 17">
    <name type="scientific">Tetracentron sinense</name>
    <name type="common">Spur-leaf</name>
    <dbReference type="NCBI Taxonomy" id="13715"/>
    <lineage>
        <taxon>Eukaryota</taxon>
        <taxon>Viridiplantae</taxon>
        <taxon>Streptophyta</taxon>
        <taxon>Embryophyta</taxon>
        <taxon>Tracheophyta</taxon>
        <taxon>Spermatophyta</taxon>
        <taxon>Magnoliopsida</taxon>
        <taxon>Trochodendrales</taxon>
        <taxon>Trochodendraceae</taxon>
        <taxon>Tetracentron</taxon>
    </lineage>
</organism>
<dbReference type="CDD" id="cd14066">
    <property type="entry name" value="STKc_IRAK"/>
    <property type="match status" value="1"/>
</dbReference>
<proteinExistence type="predicted"/>
<evidence type="ECO:0000313" key="17">
    <source>
        <dbReference type="Proteomes" id="UP000655225"/>
    </source>
</evidence>
<dbReference type="InterPro" id="IPR024788">
    <property type="entry name" value="Malectin-like_Carb-bd_dom"/>
</dbReference>
<dbReference type="InterPro" id="IPR000719">
    <property type="entry name" value="Prot_kinase_dom"/>
</dbReference>
<feature type="transmembrane region" description="Helical" evidence="13">
    <location>
        <begin position="367"/>
        <end position="389"/>
    </location>
</feature>
<evidence type="ECO:0000313" key="16">
    <source>
        <dbReference type="EMBL" id="KAF8378555.1"/>
    </source>
</evidence>
<feature type="signal peptide" evidence="14">
    <location>
        <begin position="1"/>
        <end position="20"/>
    </location>
</feature>
<keyword evidence="8 12" id="KW-0067">ATP-binding</keyword>
<evidence type="ECO:0000256" key="11">
    <source>
        <dbReference type="ARBA" id="ARBA00023180"/>
    </source>
</evidence>
<dbReference type="InterPro" id="IPR011009">
    <property type="entry name" value="Kinase-like_dom_sf"/>
</dbReference>
<dbReference type="FunFam" id="2.60.120.430:FF:000003">
    <property type="entry name" value="FERONIA receptor-like kinase"/>
    <property type="match status" value="1"/>
</dbReference>
<dbReference type="InterPro" id="IPR045272">
    <property type="entry name" value="ANXUR1/2-like"/>
</dbReference>
<evidence type="ECO:0000256" key="3">
    <source>
        <dbReference type="ARBA" id="ARBA00022679"/>
    </source>
</evidence>
<dbReference type="PANTHER" id="PTHR27003:SF460">
    <property type="entry name" value="RECEPTOR-LIKE PROTEIN KINASE FERONIA"/>
    <property type="match status" value="1"/>
</dbReference>
<dbReference type="Gene3D" id="2.60.120.430">
    <property type="entry name" value="Galactose-binding lectin"/>
    <property type="match status" value="1"/>
</dbReference>
<dbReference type="InterPro" id="IPR017441">
    <property type="entry name" value="Protein_kinase_ATP_BS"/>
</dbReference>
<dbReference type="GO" id="GO:0004674">
    <property type="term" value="F:protein serine/threonine kinase activity"/>
    <property type="evidence" value="ECO:0007669"/>
    <property type="project" value="UniProtKB-KW"/>
</dbReference>
<evidence type="ECO:0000256" key="6">
    <source>
        <dbReference type="ARBA" id="ARBA00022741"/>
    </source>
</evidence>
<dbReference type="PROSITE" id="PS00107">
    <property type="entry name" value="PROTEIN_KINASE_ATP"/>
    <property type="match status" value="1"/>
</dbReference>
<evidence type="ECO:0000256" key="5">
    <source>
        <dbReference type="ARBA" id="ARBA00022729"/>
    </source>
</evidence>
<keyword evidence="5 14" id="KW-0732">Signal</keyword>
<dbReference type="SMART" id="SM00220">
    <property type="entry name" value="S_TKc"/>
    <property type="match status" value="1"/>
</dbReference>
<keyword evidence="4 13" id="KW-0812">Transmembrane</keyword>
<keyword evidence="6 12" id="KW-0547">Nucleotide-binding</keyword>
<dbReference type="Pfam" id="PF12819">
    <property type="entry name" value="Malectin_like"/>
    <property type="match status" value="1"/>
</dbReference>
<evidence type="ECO:0000256" key="13">
    <source>
        <dbReference type="SAM" id="Phobius"/>
    </source>
</evidence>
<keyword evidence="10 13" id="KW-0472">Membrane</keyword>
<dbReference type="FunFam" id="3.30.200.20:FF:000645">
    <property type="entry name" value="Receptor-like protein kinase FERONIA"/>
    <property type="match status" value="1"/>
</dbReference>
<dbReference type="Proteomes" id="UP000655225">
    <property type="component" value="Unassembled WGS sequence"/>
</dbReference>
<evidence type="ECO:0000256" key="7">
    <source>
        <dbReference type="ARBA" id="ARBA00022777"/>
    </source>
</evidence>
<evidence type="ECO:0000256" key="4">
    <source>
        <dbReference type="ARBA" id="ARBA00022692"/>
    </source>
</evidence>
<dbReference type="FunFam" id="1.10.510.10:FF:000252">
    <property type="entry name" value="Receptor-like protein kinase FERONIA"/>
    <property type="match status" value="1"/>
</dbReference>
<sequence length="755" mass="84127">MDSMITFLYLSFFFFHLVLSVSHESPYVPDNMIFLDCGSSSSTTYSNDGRKWTGDIGSTYAGSELDNKSSTSKALKKIPSVPQVPYMTARIFHSQFTYTFRVSPGLKFVRLHFYPASYPGLDHSKALFSVASTSDTLLSNFNAYRTAEAMKVDCFTKEFSIAVLGNEPILKVTFIPSFIISGSYAFVNGIEVVSMPQYLYSGGGVIPIPLVGQEFPILIENGIFETVYRLNVGGNDISPKDDTGMFRAWSNDSKYVFKAELTSTADSNVKIKFPSTFPSYSAPTAEDQANVIAWSGGNGVPVYRDYAVFAAKGSEARRDLWISLYPNIESKWMYTSAILNGLEIIKLTTTDIIFLKYSSGGYTTAKIIILIIVGAVSGVIPVASMLYFLRLHWRDKRTLRTGSKKTSASRLPSHLCQNLSFSEIKIATISFDDNMLIGTGGFGKVYKGYIYSRTTPVAIKRGSLMSRQGVHEFQTEIELLSKLQHLHLVSLIGYCEEDGEMIIVYDYMAHGTLRDHLYKTQKPPLSWKQRLMICIGAARGIHYLHTGANQPIIHRDVKTTNILLDEKWVAKVSDFGLSKVGPNTVSHTHVSTLVKGSFGYLDPEYYRRRKLTEKSDVYSFGVVLFEVLCARPAVNPVEEEDEEEEASLAEWALRCLDKGILDQIIDPYLKGKIAPSSLTTFAEIAKKCLADRGIERPAMGDVLWNLELALQLQESAFEKESIVHGMIVNEVTVMTNNSDMTPGVEFSDLMLPTGR</sequence>
<dbReference type="Gene3D" id="1.10.510.10">
    <property type="entry name" value="Transferase(Phosphotransferase) domain 1"/>
    <property type="match status" value="1"/>
</dbReference>
<dbReference type="SUPFAM" id="SSF56112">
    <property type="entry name" value="Protein kinase-like (PK-like)"/>
    <property type="match status" value="1"/>
</dbReference>
<keyword evidence="7" id="KW-0418">Kinase</keyword>